<reference evidence="1 2" key="2">
    <citation type="journal article" date="2022" name="Mol. Ecol. Resour.">
        <title>The genomes of chicory, endive, great burdock and yacon provide insights into Asteraceae paleo-polyploidization history and plant inulin production.</title>
        <authorList>
            <person name="Fan W."/>
            <person name="Wang S."/>
            <person name="Wang H."/>
            <person name="Wang A."/>
            <person name="Jiang F."/>
            <person name="Liu H."/>
            <person name="Zhao H."/>
            <person name="Xu D."/>
            <person name="Zhang Y."/>
        </authorList>
    </citation>
    <scope>NUCLEOTIDE SEQUENCE [LARGE SCALE GENOMIC DNA]</scope>
    <source>
        <strain evidence="2">cv. Niubang</strain>
    </source>
</reference>
<evidence type="ECO:0000313" key="2">
    <source>
        <dbReference type="Proteomes" id="UP001055879"/>
    </source>
</evidence>
<comment type="caution">
    <text evidence="1">The sequence shown here is derived from an EMBL/GenBank/DDBJ whole genome shotgun (WGS) entry which is preliminary data.</text>
</comment>
<keyword evidence="2" id="KW-1185">Reference proteome</keyword>
<name>A0ACB8XNJ5_ARCLA</name>
<protein>
    <submittedName>
        <fullName evidence="1">Uncharacterized protein</fullName>
    </submittedName>
</protein>
<proteinExistence type="predicted"/>
<dbReference type="Proteomes" id="UP001055879">
    <property type="component" value="Linkage Group LG16"/>
</dbReference>
<accession>A0ACB8XNJ5</accession>
<organism evidence="1 2">
    <name type="scientific">Arctium lappa</name>
    <name type="common">Greater burdock</name>
    <name type="synonym">Lappa major</name>
    <dbReference type="NCBI Taxonomy" id="4217"/>
    <lineage>
        <taxon>Eukaryota</taxon>
        <taxon>Viridiplantae</taxon>
        <taxon>Streptophyta</taxon>
        <taxon>Embryophyta</taxon>
        <taxon>Tracheophyta</taxon>
        <taxon>Spermatophyta</taxon>
        <taxon>Magnoliopsida</taxon>
        <taxon>eudicotyledons</taxon>
        <taxon>Gunneridae</taxon>
        <taxon>Pentapetalae</taxon>
        <taxon>asterids</taxon>
        <taxon>campanulids</taxon>
        <taxon>Asterales</taxon>
        <taxon>Asteraceae</taxon>
        <taxon>Carduoideae</taxon>
        <taxon>Cardueae</taxon>
        <taxon>Arctiinae</taxon>
        <taxon>Arctium</taxon>
    </lineage>
</organism>
<dbReference type="EMBL" id="CM042062">
    <property type="protein sequence ID" value="KAI3669380.1"/>
    <property type="molecule type" value="Genomic_DNA"/>
</dbReference>
<evidence type="ECO:0000313" key="1">
    <source>
        <dbReference type="EMBL" id="KAI3669380.1"/>
    </source>
</evidence>
<gene>
    <name evidence="1" type="ORF">L6452_40615</name>
</gene>
<reference evidence="2" key="1">
    <citation type="journal article" date="2022" name="Mol. Ecol. Resour.">
        <title>The genomes of chicory, endive, great burdock and yacon provide insights into Asteraceae palaeo-polyploidization history and plant inulin production.</title>
        <authorList>
            <person name="Fan W."/>
            <person name="Wang S."/>
            <person name="Wang H."/>
            <person name="Wang A."/>
            <person name="Jiang F."/>
            <person name="Liu H."/>
            <person name="Zhao H."/>
            <person name="Xu D."/>
            <person name="Zhang Y."/>
        </authorList>
    </citation>
    <scope>NUCLEOTIDE SEQUENCE [LARGE SCALE GENOMIC DNA]</scope>
    <source>
        <strain evidence="2">cv. Niubang</strain>
    </source>
</reference>
<sequence>MQETFGSLRCLPLEQKRKNSERGYGGGRRPRLEASGSRVITQRSVTPPTDDGQGSDNDLDQANRLADESDNSEVPSATSDTENVSNENDENSDTKTDVDEYSDNDDNDNDDGAETNADTHVETAQADEDSDNDENVDVLSLSMVMMPWKLMNRLMILSIQC</sequence>